<keyword evidence="2" id="KW-1185">Reference proteome</keyword>
<reference evidence="1 2" key="1">
    <citation type="submission" date="2020-02" db="EMBL/GenBank/DDBJ databases">
        <title>Genome sequence of strain CCNWXJ40-4.</title>
        <authorList>
            <person name="Gao J."/>
            <person name="Sun J."/>
        </authorList>
    </citation>
    <scope>NUCLEOTIDE SEQUENCE [LARGE SCALE GENOMIC DNA]</scope>
    <source>
        <strain evidence="1 2">CCNWXJ 40-4</strain>
    </source>
</reference>
<dbReference type="Gene3D" id="3.40.50.150">
    <property type="entry name" value="Vaccinia Virus protein VP39"/>
    <property type="match status" value="1"/>
</dbReference>
<accession>A0A6G4WEX2</accession>
<gene>
    <name evidence="1" type="ORF">G6N73_19365</name>
</gene>
<sequence length="214" mass="24018">MSVTLAKTRALLRNVLTKNYSVPDAPFMPDRNVAALAEALSAAECYLEYGAGGSTVFAARTAVRCIVSVESDRAWRDHVADKLAESSPGHLHLIHVDIGPTKRLGYPRCGSFRANFRNYPLAGWRRCEEAGLSPDLVLIDGRFRLACILAALLHAKPGCRILLDDYRWRRRYHRVEEFAKPVRMIGRMAEFVVAAELPRDEIRHALEAAIHDPR</sequence>
<evidence type="ECO:0008006" key="3">
    <source>
        <dbReference type="Google" id="ProtNLM"/>
    </source>
</evidence>
<proteinExistence type="predicted"/>
<evidence type="ECO:0000313" key="2">
    <source>
        <dbReference type="Proteomes" id="UP001642900"/>
    </source>
</evidence>
<dbReference type="EMBL" id="JAAKZF010000029">
    <property type="protein sequence ID" value="NGO53301.1"/>
    <property type="molecule type" value="Genomic_DNA"/>
</dbReference>
<comment type="caution">
    <text evidence="1">The sequence shown here is derived from an EMBL/GenBank/DDBJ whole genome shotgun (WGS) entry which is preliminary data.</text>
</comment>
<evidence type="ECO:0000313" key="1">
    <source>
        <dbReference type="EMBL" id="NGO53301.1"/>
    </source>
</evidence>
<dbReference type="InterPro" id="IPR029063">
    <property type="entry name" value="SAM-dependent_MTases_sf"/>
</dbReference>
<organism evidence="1 2">
    <name type="scientific">Allomesorhizobium camelthorni</name>
    <dbReference type="NCBI Taxonomy" id="475069"/>
    <lineage>
        <taxon>Bacteria</taxon>
        <taxon>Pseudomonadati</taxon>
        <taxon>Pseudomonadota</taxon>
        <taxon>Alphaproteobacteria</taxon>
        <taxon>Hyphomicrobiales</taxon>
        <taxon>Phyllobacteriaceae</taxon>
        <taxon>Allomesorhizobium</taxon>
    </lineage>
</organism>
<name>A0A6G4WEX2_9HYPH</name>
<dbReference type="RefSeq" id="WP_165030536.1">
    <property type="nucleotide sequence ID" value="NZ_JAAKZF010000029.1"/>
</dbReference>
<protein>
    <recommendedName>
        <fullName evidence="3">Class I SAM-dependent methyltransferase</fullName>
    </recommendedName>
</protein>
<dbReference type="Proteomes" id="UP001642900">
    <property type="component" value="Unassembled WGS sequence"/>
</dbReference>
<dbReference type="AlphaFoldDB" id="A0A6G4WEX2"/>